<sequence length="288" mass="32611">MGSYISTLGTGLYQSYTATVTQATLLYQRYTARPVARFRRPDYLKWLKAGMALKCCGEGLVDFCTDVITTFHTTLITQHGPAVCSSPLNPKKMTYDRGSKSWRVNCACGVCDTWLQSIASELATNQYSWKNTDVNEWPLHPWQLAKVFMGDGKDPTNHDPADTDTAGFLQLIINCQLFANRLVEAKVKSVREVRNDILHSPNFEVTSADLTTYLDKMTDLLQEPALQQYASARRAVDEINKIDATSLDVNVAAVRDHESIMYKQMVVEQTTNLKVFRRYKQTLIVIYQ</sequence>
<name>A0AAD9KRP7_RIDPI</name>
<dbReference type="EMBL" id="JAODUO010000662">
    <property type="protein sequence ID" value="KAK2176434.1"/>
    <property type="molecule type" value="Genomic_DNA"/>
</dbReference>
<dbReference type="AlphaFoldDB" id="A0AAD9KRP7"/>
<dbReference type="Proteomes" id="UP001209878">
    <property type="component" value="Unassembled WGS sequence"/>
</dbReference>
<dbReference type="Pfam" id="PF15112">
    <property type="entry name" value="DUF4559"/>
    <property type="match status" value="1"/>
</dbReference>
<comment type="caution">
    <text evidence="1">The sequence shown here is derived from an EMBL/GenBank/DDBJ whole genome shotgun (WGS) entry which is preliminary data.</text>
</comment>
<evidence type="ECO:0000313" key="1">
    <source>
        <dbReference type="EMBL" id="KAK2176434.1"/>
    </source>
</evidence>
<accession>A0AAD9KRP7</accession>
<gene>
    <name evidence="1" type="ORF">NP493_661g01000</name>
</gene>
<dbReference type="InterPro" id="IPR027897">
    <property type="entry name" value="DUF4559"/>
</dbReference>
<evidence type="ECO:0000313" key="2">
    <source>
        <dbReference type="Proteomes" id="UP001209878"/>
    </source>
</evidence>
<keyword evidence="2" id="KW-1185">Reference proteome</keyword>
<organism evidence="1 2">
    <name type="scientific">Ridgeia piscesae</name>
    <name type="common">Tubeworm</name>
    <dbReference type="NCBI Taxonomy" id="27915"/>
    <lineage>
        <taxon>Eukaryota</taxon>
        <taxon>Metazoa</taxon>
        <taxon>Spiralia</taxon>
        <taxon>Lophotrochozoa</taxon>
        <taxon>Annelida</taxon>
        <taxon>Polychaeta</taxon>
        <taxon>Sedentaria</taxon>
        <taxon>Canalipalpata</taxon>
        <taxon>Sabellida</taxon>
        <taxon>Siboglinidae</taxon>
        <taxon>Ridgeia</taxon>
    </lineage>
</organism>
<proteinExistence type="predicted"/>
<dbReference type="PANTHER" id="PTHR35083">
    <property type="entry name" value="RGD1565685 PROTEIN"/>
    <property type="match status" value="1"/>
</dbReference>
<protein>
    <submittedName>
        <fullName evidence="1">Uncharacterized protein</fullName>
    </submittedName>
</protein>
<dbReference type="PANTHER" id="PTHR35083:SF1">
    <property type="entry name" value="RGD1565685 PROTEIN"/>
    <property type="match status" value="1"/>
</dbReference>
<reference evidence="1" key="1">
    <citation type="journal article" date="2023" name="Mol. Biol. Evol.">
        <title>Third-Generation Sequencing Reveals the Adaptive Role of the Epigenome in Three Deep-Sea Polychaetes.</title>
        <authorList>
            <person name="Perez M."/>
            <person name="Aroh O."/>
            <person name="Sun Y."/>
            <person name="Lan Y."/>
            <person name="Juniper S.K."/>
            <person name="Young C.R."/>
            <person name="Angers B."/>
            <person name="Qian P.Y."/>
        </authorList>
    </citation>
    <scope>NUCLEOTIDE SEQUENCE</scope>
    <source>
        <strain evidence="1">R07B-5</strain>
    </source>
</reference>